<comment type="caution">
    <text evidence="8">The sequence shown here is derived from an EMBL/GenBank/DDBJ whole genome shotgun (WGS) entry which is preliminary data.</text>
</comment>
<keyword evidence="3 6" id="KW-0032">Aminotransferase</keyword>
<evidence type="ECO:0000256" key="5">
    <source>
        <dbReference type="ARBA" id="ARBA00022898"/>
    </source>
</evidence>
<dbReference type="CDD" id="cd00609">
    <property type="entry name" value="AAT_like"/>
    <property type="match status" value="1"/>
</dbReference>
<evidence type="ECO:0000259" key="7">
    <source>
        <dbReference type="Pfam" id="PF00155"/>
    </source>
</evidence>
<dbReference type="PANTHER" id="PTHR46383">
    <property type="entry name" value="ASPARTATE AMINOTRANSFERASE"/>
    <property type="match status" value="1"/>
</dbReference>
<dbReference type="GO" id="GO:0008483">
    <property type="term" value="F:transaminase activity"/>
    <property type="evidence" value="ECO:0007669"/>
    <property type="project" value="UniProtKB-KW"/>
</dbReference>
<dbReference type="InterPro" id="IPR015424">
    <property type="entry name" value="PyrdxlP-dep_Trfase"/>
</dbReference>
<protein>
    <recommendedName>
        <fullName evidence="6">Aminotransferase</fullName>
        <ecNumber evidence="6">2.6.1.-</ecNumber>
    </recommendedName>
</protein>
<evidence type="ECO:0000256" key="1">
    <source>
        <dbReference type="ARBA" id="ARBA00001933"/>
    </source>
</evidence>
<reference evidence="8 9" key="2">
    <citation type="submission" date="2022-06" db="EMBL/GenBank/DDBJ databases">
        <title>Genomic Encyclopedia of Type Strains, Phase I: the one thousand microbial genomes (KMG-I) project.</title>
        <authorList>
            <person name="Kyrpides N."/>
        </authorList>
    </citation>
    <scope>NUCLEOTIDE SEQUENCE [LARGE SCALE GENOMIC DNA]</scope>
    <source>
        <strain evidence="8 9">DSM 43889</strain>
    </source>
</reference>
<keyword evidence="5" id="KW-0663">Pyridoxal phosphate</keyword>
<organism evidence="8 9">
    <name type="scientific">Actinoalloteichus caeruleus DSM 43889</name>
    <dbReference type="NCBI Taxonomy" id="1120930"/>
    <lineage>
        <taxon>Bacteria</taxon>
        <taxon>Bacillati</taxon>
        <taxon>Actinomycetota</taxon>
        <taxon>Actinomycetes</taxon>
        <taxon>Pseudonocardiales</taxon>
        <taxon>Pseudonocardiaceae</taxon>
        <taxon>Actinoalloteichus</taxon>
        <taxon>Actinoalloteichus cyanogriseus</taxon>
    </lineage>
</organism>
<keyword evidence="9" id="KW-1185">Reference proteome</keyword>
<proteinExistence type="inferred from homology"/>
<evidence type="ECO:0000313" key="8">
    <source>
        <dbReference type="EMBL" id="MCP2333103.1"/>
    </source>
</evidence>
<dbReference type="SUPFAM" id="SSF53383">
    <property type="entry name" value="PLP-dependent transferases"/>
    <property type="match status" value="1"/>
</dbReference>
<accession>A0ABT1JLS7</accession>
<keyword evidence="4 6" id="KW-0808">Transferase</keyword>
<evidence type="ECO:0000256" key="2">
    <source>
        <dbReference type="ARBA" id="ARBA00007441"/>
    </source>
</evidence>
<comment type="cofactor">
    <cofactor evidence="1 6">
        <name>pyridoxal 5'-phosphate</name>
        <dbReference type="ChEBI" id="CHEBI:597326"/>
    </cofactor>
</comment>
<dbReference type="InterPro" id="IPR004839">
    <property type="entry name" value="Aminotransferase_I/II_large"/>
</dbReference>
<dbReference type="Gene3D" id="3.40.640.10">
    <property type="entry name" value="Type I PLP-dependent aspartate aminotransferase-like (Major domain)"/>
    <property type="match status" value="1"/>
</dbReference>
<dbReference type="Proteomes" id="UP000791080">
    <property type="component" value="Unassembled WGS sequence"/>
</dbReference>
<name>A0ABT1JLS7_ACTCY</name>
<evidence type="ECO:0000256" key="3">
    <source>
        <dbReference type="ARBA" id="ARBA00022576"/>
    </source>
</evidence>
<dbReference type="EC" id="2.6.1.-" evidence="6"/>
<dbReference type="RefSeq" id="WP_026419221.1">
    <property type="nucleotide sequence ID" value="NZ_AUBJ02000001.1"/>
</dbReference>
<dbReference type="InterPro" id="IPR015421">
    <property type="entry name" value="PyrdxlP-dep_Trfase_major"/>
</dbReference>
<feature type="domain" description="Aminotransferase class I/classII large" evidence="7">
    <location>
        <begin position="37"/>
        <end position="384"/>
    </location>
</feature>
<dbReference type="PROSITE" id="PS00105">
    <property type="entry name" value="AA_TRANSFER_CLASS_1"/>
    <property type="match status" value="1"/>
</dbReference>
<sequence>MSSQRSLATAASRAQVPPFYVMTVLDAAARRQRERGDVISLAAGQPSTPAPAPVRRAAASALEGSTLGYTEQLGTAELRAAIARHYGTTYGVDVPAEAVTVTSGASGAFLLTFLAAFEAGDRVVLTRPGYPAYRNILRALGCEVVELPVGADTGFQPTVEMLSEVEGPVRGLVLASPANPTGSVLAGEELRAVVEWCAEHDVQLVSDEIYHGISFGAATSSAWEFSRDPVVIHSFSKYWSMTGWRLGWALVPEGLRDAVSALAGNFTVCPPAISQAAALAAFDPESYAEADAHVERYRVNRDLLVSGLTGLGIRGIAPPEGAFYVYADVSHLTGDSMEFSRRLLADTGTAVVPGVDFDPVEGRNWIRMSVAGATEDMREAVARIGGWLPTLT</sequence>
<gene>
    <name evidence="8" type="ORF">G443_003373</name>
</gene>
<evidence type="ECO:0000256" key="6">
    <source>
        <dbReference type="RuleBase" id="RU000481"/>
    </source>
</evidence>
<dbReference type="PANTHER" id="PTHR46383:SF2">
    <property type="entry name" value="AMINOTRANSFERASE"/>
    <property type="match status" value="1"/>
</dbReference>
<dbReference type="InterPro" id="IPR050596">
    <property type="entry name" value="AspAT/PAT-like"/>
</dbReference>
<evidence type="ECO:0000313" key="9">
    <source>
        <dbReference type="Proteomes" id="UP000791080"/>
    </source>
</evidence>
<dbReference type="InterPro" id="IPR004838">
    <property type="entry name" value="NHTrfase_class1_PyrdxlP-BS"/>
</dbReference>
<comment type="similarity">
    <text evidence="2 6">Belongs to the class-I pyridoxal-phosphate-dependent aminotransferase family.</text>
</comment>
<reference evidence="8 9" key="1">
    <citation type="submission" date="2013-07" db="EMBL/GenBank/DDBJ databases">
        <authorList>
            <consortium name="DOE Joint Genome Institute"/>
            <person name="Reeve W."/>
            <person name="Huntemann M."/>
            <person name="Han J."/>
            <person name="Chen A."/>
            <person name="Kyrpides N."/>
            <person name="Mavromatis K."/>
            <person name="Markowitz V."/>
            <person name="Palaniappan K."/>
            <person name="Ivanova N."/>
            <person name="Schaumberg A."/>
            <person name="Pati A."/>
            <person name="Liolios K."/>
            <person name="Nordberg H.P."/>
            <person name="Cantor M.N."/>
            <person name="Hua S.X."/>
            <person name="Woyke T."/>
        </authorList>
    </citation>
    <scope>NUCLEOTIDE SEQUENCE [LARGE SCALE GENOMIC DNA]</scope>
    <source>
        <strain evidence="8 9">DSM 43889</strain>
    </source>
</reference>
<dbReference type="Pfam" id="PF00155">
    <property type="entry name" value="Aminotran_1_2"/>
    <property type="match status" value="1"/>
</dbReference>
<evidence type="ECO:0000256" key="4">
    <source>
        <dbReference type="ARBA" id="ARBA00022679"/>
    </source>
</evidence>
<dbReference type="EMBL" id="AUBJ02000001">
    <property type="protein sequence ID" value="MCP2333103.1"/>
    <property type="molecule type" value="Genomic_DNA"/>
</dbReference>